<dbReference type="STRING" id="710696.Intca_0964"/>
<feature type="transmembrane region" description="Helical" evidence="9">
    <location>
        <begin position="185"/>
        <end position="206"/>
    </location>
</feature>
<evidence type="ECO:0000256" key="7">
    <source>
        <dbReference type="ARBA" id="ARBA00022840"/>
    </source>
</evidence>
<dbReference type="AlphaFoldDB" id="E6SCT4"/>
<evidence type="ECO:0000256" key="6">
    <source>
        <dbReference type="ARBA" id="ARBA00022777"/>
    </source>
</evidence>
<sequence length="473" mass="50659">MGRVRPKGGGRVSAGCPTLCRMPLSPPPARPDLLRRLGLGRRGRTLGLATLVVVDAAFTISAFDLQRRIALGLGSDPSAPLTGLGGTISVLGMALAVTVVWRDRWPVALTLVGSAASLLAHLGPTLALIGLMTVIRLRPWARTYQLAPLVVLVTAVATWRDIDVEPRSMSFWAIFLGQEGAPHSWWVPVLLTVAAVGGFVGLGLWLRTRADLHTAEDVAASERQMVTTLTDQVSRQTERERLAREIHDGLGHNLSILSVHAGALEAMAEAAGDELVERPEGADAVEWRTAAQLKESAQVVRETAAKSVSELHSLLNILRNPGDADVAAPTKTLRDLRALIDDSVTAGMPLVATVYVEDGEAMDPPVAQAAYRIVQELLTNARKHAATVPVRLTMTGGPAEGELVIGTANHLPPPRWPPTHDGEVRPGTGLVGIRERVEHYGGDMQWGADAEAVFRVSVRLPWTLVDGADRREA</sequence>
<keyword evidence="8" id="KW-0902">Two-component regulatory system</keyword>
<dbReference type="PANTHER" id="PTHR24421">
    <property type="entry name" value="NITRATE/NITRITE SENSOR PROTEIN NARX-RELATED"/>
    <property type="match status" value="1"/>
</dbReference>
<organism evidence="11 12">
    <name type="scientific">Intrasporangium calvum (strain ATCC 23552 / DSM 43043 / JCM 3097 / NBRC 12989 / NCIMB 10167 / NRRL B-3866 / 7 KIP)</name>
    <dbReference type="NCBI Taxonomy" id="710696"/>
    <lineage>
        <taxon>Bacteria</taxon>
        <taxon>Bacillati</taxon>
        <taxon>Actinomycetota</taxon>
        <taxon>Actinomycetes</taxon>
        <taxon>Micrococcales</taxon>
        <taxon>Intrasporangiaceae</taxon>
        <taxon>Intrasporangium</taxon>
    </lineage>
</organism>
<name>E6SCT4_INTC7</name>
<dbReference type="InterPro" id="IPR036890">
    <property type="entry name" value="HATPase_C_sf"/>
</dbReference>
<dbReference type="EC" id="2.7.13.3" evidence="2"/>
<evidence type="ECO:0000256" key="9">
    <source>
        <dbReference type="SAM" id="Phobius"/>
    </source>
</evidence>
<evidence type="ECO:0000256" key="3">
    <source>
        <dbReference type="ARBA" id="ARBA00022553"/>
    </source>
</evidence>
<dbReference type="eggNOG" id="COG4585">
    <property type="taxonomic scope" value="Bacteria"/>
</dbReference>
<dbReference type="PANTHER" id="PTHR24421:SF10">
    <property type="entry name" value="NITRATE_NITRITE SENSOR PROTEIN NARQ"/>
    <property type="match status" value="1"/>
</dbReference>
<evidence type="ECO:0000256" key="8">
    <source>
        <dbReference type="ARBA" id="ARBA00023012"/>
    </source>
</evidence>
<evidence type="ECO:0000256" key="1">
    <source>
        <dbReference type="ARBA" id="ARBA00000085"/>
    </source>
</evidence>
<dbReference type="Proteomes" id="UP000008914">
    <property type="component" value="Chromosome"/>
</dbReference>
<protein>
    <recommendedName>
        <fullName evidence="2">histidine kinase</fullName>
        <ecNumber evidence="2">2.7.13.3</ecNumber>
    </recommendedName>
</protein>
<evidence type="ECO:0000256" key="2">
    <source>
        <dbReference type="ARBA" id="ARBA00012438"/>
    </source>
</evidence>
<dbReference type="GO" id="GO:0005524">
    <property type="term" value="F:ATP binding"/>
    <property type="evidence" value="ECO:0007669"/>
    <property type="project" value="UniProtKB-KW"/>
</dbReference>
<feature type="transmembrane region" description="Helical" evidence="9">
    <location>
        <begin position="108"/>
        <end position="135"/>
    </location>
</feature>
<gene>
    <name evidence="11" type="ordered locus">Intca_0964</name>
</gene>
<keyword evidence="7" id="KW-0067">ATP-binding</keyword>
<dbReference type="Pfam" id="PF07730">
    <property type="entry name" value="HisKA_3"/>
    <property type="match status" value="1"/>
</dbReference>
<feature type="transmembrane region" description="Helical" evidence="9">
    <location>
        <begin position="83"/>
        <end position="101"/>
    </location>
</feature>
<evidence type="ECO:0000313" key="11">
    <source>
        <dbReference type="EMBL" id="ADU47489.1"/>
    </source>
</evidence>
<dbReference type="GO" id="GO:0016020">
    <property type="term" value="C:membrane"/>
    <property type="evidence" value="ECO:0007669"/>
    <property type="project" value="InterPro"/>
</dbReference>
<keyword evidence="9" id="KW-0812">Transmembrane</keyword>
<dbReference type="CDD" id="cd16917">
    <property type="entry name" value="HATPase_UhpB-NarQ-NarX-like"/>
    <property type="match status" value="1"/>
</dbReference>
<comment type="catalytic activity">
    <reaction evidence="1">
        <text>ATP + protein L-histidine = ADP + protein N-phospho-L-histidine.</text>
        <dbReference type="EC" id="2.7.13.3"/>
    </reaction>
</comment>
<keyword evidence="4" id="KW-0808">Transferase</keyword>
<feature type="domain" description="Signal transduction histidine kinase subgroup 3 dimerisation and phosphoacceptor" evidence="10">
    <location>
        <begin position="238"/>
        <end position="322"/>
    </location>
</feature>
<keyword evidence="9" id="KW-1133">Transmembrane helix</keyword>
<keyword evidence="12" id="KW-1185">Reference proteome</keyword>
<keyword evidence="9" id="KW-0472">Membrane</keyword>
<keyword evidence="5" id="KW-0547">Nucleotide-binding</keyword>
<evidence type="ECO:0000256" key="4">
    <source>
        <dbReference type="ARBA" id="ARBA00022679"/>
    </source>
</evidence>
<reference evidence="11 12" key="1">
    <citation type="journal article" date="2010" name="Stand. Genomic Sci.">
        <title>Complete genome sequence of Intrasporangium calvum type strain (7 KIP).</title>
        <authorList>
            <person name="Del Rio T.G."/>
            <person name="Chertkov O."/>
            <person name="Yasawong M."/>
            <person name="Lucas S."/>
            <person name="Deshpande S."/>
            <person name="Cheng J.F."/>
            <person name="Detter C."/>
            <person name="Tapia R."/>
            <person name="Han C."/>
            <person name="Goodwin L."/>
            <person name="Pitluck S."/>
            <person name="Liolios K."/>
            <person name="Ivanova N."/>
            <person name="Mavromatis K."/>
            <person name="Pati A."/>
            <person name="Chen A."/>
            <person name="Palaniappan K."/>
            <person name="Land M."/>
            <person name="Hauser L."/>
            <person name="Chang Y.J."/>
            <person name="Jeffries C.D."/>
            <person name="Rohde M."/>
            <person name="Pukall R."/>
            <person name="Sikorski J."/>
            <person name="Goker M."/>
            <person name="Woyke T."/>
            <person name="Bristow J."/>
            <person name="Eisen J.A."/>
            <person name="Markowitz V."/>
            <person name="Hugenholtz P."/>
            <person name="Kyrpides N.C."/>
            <person name="Klenk H.P."/>
            <person name="Lapidus A."/>
        </authorList>
    </citation>
    <scope>NUCLEOTIDE SEQUENCE [LARGE SCALE GENOMIC DNA]</scope>
    <source>
        <strain evidence="12">ATCC 23552 / DSM 43043 / JCM 3097 / NBRC 12989 / 7 KIP</strain>
    </source>
</reference>
<dbReference type="SUPFAM" id="SSF55874">
    <property type="entry name" value="ATPase domain of HSP90 chaperone/DNA topoisomerase II/histidine kinase"/>
    <property type="match status" value="1"/>
</dbReference>
<evidence type="ECO:0000313" key="12">
    <source>
        <dbReference type="Proteomes" id="UP000008914"/>
    </source>
</evidence>
<dbReference type="KEGG" id="ica:Intca_0964"/>
<dbReference type="GO" id="GO:0000155">
    <property type="term" value="F:phosphorelay sensor kinase activity"/>
    <property type="evidence" value="ECO:0007669"/>
    <property type="project" value="InterPro"/>
</dbReference>
<dbReference type="InterPro" id="IPR011712">
    <property type="entry name" value="Sig_transdc_His_kin_sub3_dim/P"/>
</dbReference>
<evidence type="ECO:0000259" key="10">
    <source>
        <dbReference type="Pfam" id="PF07730"/>
    </source>
</evidence>
<feature type="transmembrane region" description="Helical" evidence="9">
    <location>
        <begin position="45"/>
        <end position="63"/>
    </location>
</feature>
<dbReference type="Gene3D" id="1.20.5.1930">
    <property type="match status" value="1"/>
</dbReference>
<dbReference type="Gene3D" id="3.30.565.10">
    <property type="entry name" value="Histidine kinase-like ATPase, C-terminal domain"/>
    <property type="match status" value="1"/>
</dbReference>
<dbReference type="EMBL" id="CP002343">
    <property type="protein sequence ID" value="ADU47489.1"/>
    <property type="molecule type" value="Genomic_DNA"/>
</dbReference>
<accession>E6SCT4</accession>
<dbReference type="HOGENOM" id="CLU_000445_20_1_11"/>
<keyword evidence="6 11" id="KW-0418">Kinase</keyword>
<dbReference type="GO" id="GO:0046983">
    <property type="term" value="F:protein dimerization activity"/>
    <property type="evidence" value="ECO:0007669"/>
    <property type="project" value="InterPro"/>
</dbReference>
<keyword evidence="3" id="KW-0597">Phosphoprotein</keyword>
<evidence type="ECO:0000256" key="5">
    <source>
        <dbReference type="ARBA" id="ARBA00022741"/>
    </source>
</evidence>
<dbReference type="InterPro" id="IPR050482">
    <property type="entry name" value="Sensor_HK_TwoCompSys"/>
</dbReference>
<proteinExistence type="predicted"/>